<proteinExistence type="predicted"/>
<gene>
    <name evidence="1" type="ORF">ENY07_04775</name>
</gene>
<dbReference type="SUPFAM" id="SSF53187">
    <property type="entry name" value="Zn-dependent exopeptidases"/>
    <property type="match status" value="1"/>
</dbReference>
<dbReference type="InterPro" id="IPR007709">
    <property type="entry name" value="N-FG_amidohydro"/>
</dbReference>
<sequence>MDISNLPPTDAARPPPFTERRPVLRTAPLIFTSPHSGCCYPPDFIAASRLDPRNLRRSEDSFVDELFAAAPGHGAVLLAATFPRAYCDANREAWELDPAMFEDGLPDFVNDKSPRVAAGLGTIPRVVASGEPIYRARLRFGEAKARIEACWEPFHHRLTALVAETRGQFGRCLLIDCHSMPAAGLAGLSAVDVVLGDAHGTTATPTTTARIETLLGDLGLRVRRNDPYAGGFITRHYGRPGEGVQAVQIELARRLYMDEARIERAAGFAATREAIARFIATLAREAADLLR</sequence>
<organism evidence="1">
    <name type="scientific">Acidicaldus sp</name>
    <dbReference type="NCBI Taxonomy" id="1872105"/>
    <lineage>
        <taxon>Bacteria</taxon>
        <taxon>Pseudomonadati</taxon>
        <taxon>Pseudomonadota</taxon>
        <taxon>Alphaproteobacteria</taxon>
        <taxon>Acetobacterales</taxon>
        <taxon>Acetobacteraceae</taxon>
        <taxon>Acidicaldus</taxon>
    </lineage>
</organism>
<dbReference type="Pfam" id="PF05013">
    <property type="entry name" value="FGase"/>
    <property type="match status" value="1"/>
</dbReference>
<dbReference type="Gene3D" id="3.40.630.40">
    <property type="entry name" value="Zn-dependent exopeptidases"/>
    <property type="match status" value="1"/>
</dbReference>
<accession>A0A8J4HB13</accession>
<reference evidence="1" key="1">
    <citation type="journal article" date="2020" name="mSystems">
        <title>Genome- and Community-Level Interaction Insights into Carbon Utilization and Element Cycling Functions of Hydrothermarchaeota in Hydrothermal Sediment.</title>
        <authorList>
            <person name="Zhou Z."/>
            <person name="Liu Y."/>
            <person name="Xu W."/>
            <person name="Pan J."/>
            <person name="Luo Z.H."/>
            <person name="Li M."/>
        </authorList>
    </citation>
    <scope>NUCLEOTIDE SEQUENCE</scope>
    <source>
        <strain evidence="1">SpSt-997</strain>
    </source>
</reference>
<dbReference type="EMBL" id="DTQM01000091">
    <property type="protein sequence ID" value="HGC42525.1"/>
    <property type="molecule type" value="Genomic_DNA"/>
</dbReference>
<name>A0A8J4HB13_9PROT</name>
<protein>
    <submittedName>
        <fullName evidence="1">N-formylglutamate amidohydrolase</fullName>
    </submittedName>
</protein>
<dbReference type="AlphaFoldDB" id="A0A8J4HB13"/>
<evidence type="ECO:0000313" key="1">
    <source>
        <dbReference type="EMBL" id="HGC42525.1"/>
    </source>
</evidence>
<comment type="caution">
    <text evidence="1">The sequence shown here is derived from an EMBL/GenBank/DDBJ whole genome shotgun (WGS) entry which is preliminary data.</text>
</comment>